<evidence type="ECO:0000313" key="3">
    <source>
        <dbReference type="Proteomes" id="UP000178771"/>
    </source>
</evidence>
<feature type="transmembrane region" description="Helical" evidence="1">
    <location>
        <begin position="101"/>
        <end position="118"/>
    </location>
</feature>
<evidence type="ECO:0000313" key="2">
    <source>
        <dbReference type="EMBL" id="OGC52199.1"/>
    </source>
</evidence>
<sequence>MVKNTTNFDKVSLWLMGYSFVYAFIFTNAFVLYLMTESILVHFNLYSDIFTSYLISLALAWVINSISSHTIGSQGLMGIILKKDKLQNDGLGIKFVDSSGGFLICGLIAVILKSMLNIKISQATVDSSKLIQYMIMGCILTFLTTTIINIFIRRNTS</sequence>
<accession>A0A1F4V4U7</accession>
<dbReference type="STRING" id="1802624.A2982_01795"/>
<dbReference type="EMBL" id="MEVH01000005">
    <property type="protein sequence ID" value="OGC52199.1"/>
    <property type="molecule type" value="Genomic_DNA"/>
</dbReference>
<dbReference type="AlphaFoldDB" id="A0A1F4V4U7"/>
<organism evidence="2 3">
    <name type="scientific">candidate division WWE3 bacterium RIFCSPLOWO2_01_FULL_39_13</name>
    <dbReference type="NCBI Taxonomy" id="1802624"/>
    <lineage>
        <taxon>Bacteria</taxon>
        <taxon>Katanobacteria</taxon>
    </lineage>
</organism>
<proteinExistence type="predicted"/>
<keyword evidence="1" id="KW-0472">Membrane</keyword>
<dbReference type="Proteomes" id="UP000178771">
    <property type="component" value="Unassembled WGS sequence"/>
</dbReference>
<evidence type="ECO:0000256" key="1">
    <source>
        <dbReference type="SAM" id="Phobius"/>
    </source>
</evidence>
<comment type="caution">
    <text evidence="2">The sequence shown here is derived from an EMBL/GenBank/DDBJ whole genome shotgun (WGS) entry which is preliminary data.</text>
</comment>
<keyword evidence="1" id="KW-1133">Transmembrane helix</keyword>
<reference evidence="2 3" key="1">
    <citation type="journal article" date="2016" name="Nat. Commun.">
        <title>Thousands of microbial genomes shed light on interconnected biogeochemical processes in an aquifer system.</title>
        <authorList>
            <person name="Anantharaman K."/>
            <person name="Brown C.T."/>
            <person name="Hug L.A."/>
            <person name="Sharon I."/>
            <person name="Castelle C.J."/>
            <person name="Probst A.J."/>
            <person name="Thomas B.C."/>
            <person name="Singh A."/>
            <person name="Wilkins M.J."/>
            <person name="Karaoz U."/>
            <person name="Brodie E.L."/>
            <person name="Williams K.H."/>
            <person name="Hubbard S.S."/>
            <person name="Banfield J.F."/>
        </authorList>
    </citation>
    <scope>NUCLEOTIDE SEQUENCE [LARGE SCALE GENOMIC DNA]</scope>
</reference>
<protein>
    <submittedName>
        <fullName evidence="2">Uncharacterized protein</fullName>
    </submittedName>
</protein>
<gene>
    <name evidence="2" type="ORF">A2982_01795</name>
</gene>
<keyword evidence="1" id="KW-0812">Transmembrane</keyword>
<feature type="transmembrane region" description="Helical" evidence="1">
    <location>
        <begin position="130"/>
        <end position="152"/>
    </location>
</feature>
<name>A0A1F4V4U7_UNCKA</name>
<feature type="transmembrane region" description="Helical" evidence="1">
    <location>
        <begin position="12"/>
        <end position="33"/>
    </location>
</feature>
<feature type="transmembrane region" description="Helical" evidence="1">
    <location>
        <begin position="53"/>
        <end position="81"/>
    </location>
</feature>